<evidence type="ECO:0000259" key="2">
    <source>
        <dbReference type="Pfam" id="PF13986"/>
    </source>
</evidence>
<organism evidence="3 4">
    <name type="scientific">Microbulbifer agarilyticus</name>
    <dbReference type="NCBI Taxonomy" id="260552"/>
    <lineage>
        <taxon>Bacteria</taxon>
        <taxon>Pseudomonadati</taxon>
        <taxon>Pseudomonadota</taxon>
        <taxon>Gammaproteobacteria</taxon>
        <taxon>Cellvibrionales</taxon>
        <taxon>Microbulbiferaceae</taxon>
        <taxon>Microbulbifer</taxon>
    </lineage>
</organism>
<dbReference type="OrthoDB" id="5739306at2"/>
<dbReference type="InterPro" id="IPR025319">
    <property type="entry name" value="DUF4224"/>
</dbReference>
<evidence type="ECO:0000256" key="1">
    <source>
        <dbReference type="SAM" id="MobiDB-lite"/>
    </source>
</evidence>
<protein>
    <recommendedName>
        <fullName evidence="2">DUF4224 domain-containing protein</fullName>
    </recommendedName>
</protein>
<keyword evidence="4" id="KW-1185">Reference proteome</keyword>
<sequence>MRQFEAGNDPQPEHQVLHELPHQHPMAPGTRTKEPRMSNIISKADMFKITGCKCNDPEGQKRSLKANGIPFSVNCKGEPLLTWTVYNQALLTRRTSTPAANGDKLPAGFNLAAAS</sequence>
<feature type="compositionally biased region" description="Basic and acidic residues" evidence="1">
    <location>
        <begin position="11"/>
        <end position="22"/>
    </location>
</feature>
<reference evidence="3" key="1">
    <citation type="submission" date="2017-02" db="EMBL/GenBank/DDBJ databases">
        <title>Genome of Microbulbifer agarilyticus GP101.</title>
        <authorList>
            <person name="Jung J."/>
            <person name="Bae S.S."/>
            <person name="Baek K."/>
        </authorList>
    </citation>
    <scope>NUCLEOTIDE SEQUENCE [LARGE SCALE GENOMIC DNA]</scope>
    <source>
        <strain evidence="3">GP101</strain>
    </source>
</reference>
<gene>
    <name evidence="3" type="ORF">Mag101_07280</name>
</gene>
<proteinExistence type="predicted"/>
<dbReference type="Pfam" id="PF13986">
    <property type="entry name" value="DUF4224"/>
    <property type="match status" value="1"/>
</dbReference>
<dbReference type="Proteomes" id="UP000188219">
    <property type="component" value="Chromosome"/>
</dbReference>
<dbReference type="KEGG" id="maga:Mag101_07280"/>
<feature type="domain" description="DUF4224" evidence="2">
    <location>
        <begin position="40"/>
        <end position="84"/>
    </location>
</feature>
<evidence type="ECO:0000313" key="4">
    <source>
        <dbReference type="Proteomes" id="UP000188219"/>
    </source>
</evidence>
<accession>A0A1Q2M477</accession>
<dbReference type="AlphaFoldDB" id="A0A1Q2M477"/>
<evidence type="ECO:0000313" key="3">
    <source>
        <dbReference type="EMBL" id="AQQ67460.1"/>
    </source>
</evidence>
<name>A0A1Q2M477_9GAMM</name>
<dbReference type="EMBL" id="CP019650">
    <property type="protein sequence ID" value="AQQ67460.1"/>
    <property type="molecule type" value="Genomic_DNA"/>
</dbReference>
<feature type="region of interest" description="Disordered" evidence="1">
    <location>
        <begin position="1"/>
        <end position="36"/>
    </location>
</feature>
<dbReference type="STRING" id="260552.Mag101_07280"/>